<comment type="caution">
    <text evidence="1">The sequence shown here is derived from an EMBL/GenBank/DDBJ whole genome shotgun (WGS) entry which is preliminary data.</text>
</comment>
<dbReference type="EMBL" id="JAURTK010000006">
    <property type="protein sequence ID" value="MDP9649672.1"/>
    <property type="molecule type" value="Genomic_DNA"/>
</dbReference>
<sequence>MRNILTADQFVVSILAALRILGSDQVREDGKLDQRFERAYEALLEREKDLKVTPNFTFFTDPLHGNSVRLRNALLAARENGLLESTPGMRPTYFLKMDEARARTYLQNSPLPQSFVQELVKALFIPQSATEN</sequence>
<dbReference type="RefSeq" id="WP_392394950.1">
    <property type="nucleotide sequence ID" value="NZ_JAURTK010000006.1"/>
</dbReference>
<organism evidence="1 2">
    <name type="scientific">Paraburkholderia caledonica</name>
    <dbReference type="NCBI Taxonomy" id="134536"/>
    <lineage>
        <taxon>Bacteria</taxon>
        <taxon>Pseudomonadati</taxon>
        <taxon>Pseudomonadota</taxon>
        <taxon>Betaproteobacteria</taxon>
        <taxon>Burkholderiales</taxon>
        <taxon>Burkholderiaceae</taxon>
        <taxon>Paraburkholderia</taxon>
    </lineage>
</organism>
<evidence type="ECO:0000313" key="1">
    <source>
        <dbReference type="EMBL" id="MDP9649672.1"/>
    </source>
</evidence>
<dbReference type="Proteomes" id="UP001229486">
    <property type="component" value="Unassembled WGS sequence"/>
</dbReference>
<proteinExistence type="predicted"/>
<dbReference type="AlphaFoldDB" id="A0AB73II70"/>
<name>A0AB73II70_9BURK</name>
<evidence type="ECO:0000313" key="2">
    <source>
        <dbReference type="Proteomes" id="UP001229486"/>
    </source>
</evidence>
<protein>
    <submittedName>
        <fullName evidence="1">Uncharacterized protein</fullName>
    </submittedName>
</protein>
<accession>A0AB73II70</accession>
<reference evidence="1" key="1">
    <citation type="submission" date="2023-07" db="EMBL/GenBank/DDBJ databases">
        <title>Sorghum-associated microbial communities from plants grown in Nebraska, USA.</title>
        <authorList>
            <person name="Schachtman D."/>
        </authorList>
    </citation>
    <scope>NUCLEOTIDE SEQUENCE</scope>
    <source>
        <strain evidence="1">DS1061</strain>
    </source>
</reference>
<gene>
    <name evidence="1" type="ORF">J2793_005139</name>
</gene>